<dbReference type="OrthoDB" id="185373at2759"/>
<evidence type="ECO:0000313" key="4">
    <source>
        <dbReference type="EMBL" id="GFS35192.1"/>
    </source>
</evidence>
<feature type="repeat" description="PPR" evidence="3">
    <location>
        <begin position="49"/>
        <end position="83"/>
    </location>
</feature>
<dbReference type="AlphaFoldDB" id="A0A7J0DID0"/>
<dbReference type="Pfam" id="PF13812">
    <property type="entry name" value="PPR_3"/>
    <property type="match status" value="1"/>
</dbReference>
<name>A0A7J0DID0_9ERIC</name>
<feature type="repeat" description="PPR" evidence="3">
    <location>
        <begin position="248"/>
        <end position="282"/>
    </location>
</feature>
<dbReference type="EMBL" id="BJWL01000224">
    <property type="protein sequence ID" value="GFS35192.1"/>
    <property type="molecule type" value="Genomic_DNA"/>
</dbReference>
<evidence type="ECO:0000256" key="3">
    <source>
        <dbReference type="PROSITE-ProRule" id="PRU00708"/>
    </source>
</evidence>
<feature type="repeat" description="PPR" evidence="3">
    <location>
        <begin position="133"/>
        <end position="167"/>
    </location>
</feature>
<dbReference type="InterPro" id="IPR011990">
    <property type="entry name" value="TPR-like_helical_dom_sf"/>
</dbReference>
<dbReference type="Pfam" id="PF12854">
    <property type="entry name" value="PPR_1"/>
    <property type="match status" value="2"/>
</dbReference>
<sequence>MDGAHKLLEEMSNKGCSPDAVSYTTIRSCMCKLGRVKEAREVSVRFTPILPVYNALVNGLFRESNFEEAFQLLDEMMNKSIDPNVITYTTIINALSDAGNPHLNLAVLAHTSYEALDVWDRMISEGIWPNAVSYNTYNTLIHGLCSIGNVGKAVAVSNEMERSGCSLNNMVMENCPPNTVTLNTFFKSLWGSERVDLAIKLLDLMNEYGCLPNIMRSNEILDGLFGENNFTEAFGVFKEMEEGGIELNFVTYNSIIYVFCYAGMLEEAMKFVGKMLVRGIKPDAFTFNILINGNCRTGKIETAIQLLDAMSAEGWCPDIISYTSLICGICECIGLEQVSVYLHRMGNEGIFPNVATWNFLVRFLFSKVGFSAAVDFLDNVLQDQKIVSVNPM</sequence>
<accession>A0A7J0DID0</accession>
<dbReference type="InterPro" id="IPR002885">
    <property type="entry name" value="PPR_rpt"/>
</dbReference>
<evidence type="ECO:0000256" key="2">
    <source>
        <dbReference type="ARBA" id="ARBA00022737"/>
    </source>
</evidence>
<keyword evidence="5" id="KW-1185">Reference proteome</keyword>
<feature type="repeat" description="PPR" evidence="3">
    <location>
        <begin position="178"/>
        <end position="212"/>
    </location>
</feature>
<dbReference type="PANTHER" id="PTHR47941">
    <property type="entry name" value="PENTATRICOPEPTIDE REPEAT-CONTAINING PROTEIN 3, MITOCHONDRIAL"/>
    <property type="match status" value="1"/>
</dbReference>
<keyword evidence="2" id="KW-0677">Repeat</keyword>
<dbReference type="Pfam" id="PF13041">
    <property type="entry name" value="PPR_2"/>
    <property type="match status" value="2"/>
</dbReference>
<proteinExistence type="inferred from homology"/>
<dbReference type="PROSITE" id="PS51375">
    <property type="entry name" value="PPR"/>
    <property type="match status" value="5"/>
</dbReference>
<feature type="repeat" description="PPR" evidence="3">
    <location>
        <begin position="283"/>
        <end position="317"/>
    </location>
</feature>
<dbReference type="Gene3D" id="1.25.40.10">
    <property type="entry name" value="Tetratricopeptide repeat domain"/>
    <property type="match status" value="5"/>
</dbReference>
<dbReference type="Proteomes" id="UP000585474">
    <property type="component" value="Unassembled WGS sequence"/>
</dbReference>
<reference evidence="5" key="1">
    <citation type="submission" date="2019-07" db="EMBL/GenBank/DDBJ databases">
        <title>De Novo Assembly of kiwifruit Actinidia rufa.</title>
        <authorList>
            <person name="Sugita-Konishi S."/>
            <person name="Sato K."/>
            <person name="Mori E."/>
            <person name="Abe Y."/>
            <person name="Kisaki G."/>
            <person name="Hamano K."/>
            <person name="Suezawa K."/>
            <person name="Otani M."/>
            <person name="Fukuda T."/>
            <person name="Manabe T."/>
            <person name="Gomi K."/>
            <person name="Tabuchi M."/>
            <person name="Akimitsu K."/>
            <person name="Kataoka I."/>
        </authorList>
    </citation>
    <scope>NUCLEOTIDE SEQUENCE [LARGE SCALE GENOMIC DNA]</scope>
    <source>
        <strain evidence="5">cv. Fuchu</strain>
    </source>
</reference>
<dbReference type="Pfam" id="PF01535">
    <property type="entry name" value="PPR"/>
    <property type="match status" value="1"/>
</dbReference>
<organism evidence="4 5">
    <name type="scientific">Actinidia rufa</name>
    <dbReference type="NCBI Taxonomy" id="165716"/>
    <lineage>
        <taxon>Eukaryota</taxon>
        <taxon>Viridiplantae</taxon>
        <taxon>Streptophyta</taxon>
        <taxon>Embryophyta</taxon>
        <taxon>Tracheophyta</taxon>
        <taxon>Spermatophyta</taxon>
        <taxon>Magnoliopsida</taxon>
        <taxon>eudicotyledons</taxon>
        <taxon>Gunneridae</taxon>
        <taxon>Pentapetalae</taxon>
        <taxon>asterids</taxon>
        <taxon>Ericales</taxon>
        <taxon>Actinidiaceae</taxon>
        <taxon>Actinidia</taxon>
    </lineage>
</organism>
<comment type="caution">
    <text evidence="4">The sequence shown here is derived from an EMBL/GenBank/DDBJ whole genome shotgun (WGS) entry which is preliminary data.</text>
</comment>
<evidence type="ECO:0000256" key="1">
    <source>
        <dbReference type="ARBA" id="ARBA00007626"/>
    </source>
</evidence>
<protein>
    <submittedName>
        <fullName evidence="4">Pentatricopeptide repeat (PPR) superfamily protein</fullName>
    </submittedName>
</protein>
<comment type="similarity">
    <text evidence="1">Belongs to the PPR family. P subfamily.</text>
</comment>
<dbReference type="NCBIfam" id="TIGR00756">
    <property type="entry name" value="PPR"/>
    <property type="match status" value="5"/>
</dbReference>
<evidence type="ECO:0000313" key="5">
    <source>
        <dbReference type="Proteomes" id="UP000585474"/>
    </source>
</evidence>
<gene>
    <name evidence="4" type="ORF">Acr_00g0038320</name>
</gene>